<dbReference type="AlphaFoldDB" id="A0A6C0IFB8"/>
<sequence>MEDGIERMMSPELYNIHFLNDKINKNEKMKKNIVKDSKESTTLLKDSSTVVKDSSTVVKDSSTVVKDLKEEFTNPQ</sequence>
<proteinExistence type="predicted"/>
<protein>
    <submittedName>
        <fullName evidence="1">Uncharacterized protein</fullName>
    </submittedName>
</protein>
<evidence type="ECO:0000313" key="1">
    <source>
        <dbReference type="EMBL" id="QHT91858.1"/>
    </source>
</evidence>
<accession>A0A6C0IFB8</accession>
<organism evidence="1">
    <name type="scientific">viral metagenome</name>
    <dbReference type="NCBI Taxonomy" id="1070528"/>
    <lineage>
        <taxon>unclassified sequences</taxon>
        <taxon>metagenomes</taxon>
        <taxon>organismal metagenomes</taxon>
    </lineage>
</organism>
<dbReference type="EMBL" id="MN740170">
    <property type="protein sequence ID" value="QHT91858.1"/>
    <property type="molecule type" value="Genomic_DNA"/>
</dbReference>
<reference evidence="1" key="1">
    <citation type="journal article" date="2020" name="Nature">
        <title>Giant virus diversity and host interactions through global metagenomics.</title>
        <authorList>
            <person name="Schulz F."/>
            <person name="Roux S."/>
            <person name="Paez-Espino D."/>
            <person name="Jungbluth S."/>
            <person name="Walsh D.A."/>
            <person name="Denef V.J."/>
            <person name="McMahon K.D."/>
            <person name="Konstantinidis K.T."/>
            <person name="Eloe-Fadrosh E.A."/>
            <person name="Kyrpides N.C."/>
            <person name="Woyke T."/>
        </authorList>
    </citation>
    <scope>NUCLEOTIDE SEQUENCE</scope>
    <source>
        <strain evidence="1">GVMAG-M-3300023184-86</strain>
    </source>
</reference>
<name>A0A6C0IFB8_9ZZZZ</name>